<keyword evidence="17" id="KW-1185">Reference proteome</keyword>
<keyword evidence="4" id="KW-1003">Cell membrane</keyword>
<dbReference type="InterPro" id="IPR021040">
    <property type="entry name" value="LRRC8_Pannexin-like"/>
</dbReference>
<comment type="similarity">
    <text evidence="2">Belongs to the LRRC8 family.</text>
</comment>
<accession>A0A1L8H2J5</accession>
<proteinExistence type="inferred from homology"/>
<comment type="catalytic activity">
    <reaction evidence="14">
        <text>taurine(out) = taurine(in)</text>
        <dbReference type="Rhea" id="RHEA:66328"/>
        <dbReference type="ChEBI" id="CHEBI:507393"/>
    </reaction>
</comment>
<protein>
    <submittedName>
        <fullName evidence="18">Volume-regulated anion channel subunit LRRC8D</fullName>
    </submittedName>
</protein>
<dbReference type="SMART" id="SM00364">
    <property type="entry name" value="LRR_BAC"/>
    <property type="match status" value="5"/>
</dbReference>
<keyword evidence="11" id="KW-1015">Disulfide bond</keyword>
<dbReference type="AlphaFoldDB" id="A0A1L8H2J5"/>
<dbReference type="InterPro" id="IPR026906">
    <property type="entry name" value="LRR_5"/>
</dbReference>
<dbReference type="PROSITE" id="PS51450">
    <property type="entry name" value="LRR"/>
    <property type="match status" value="1"/>
</dbReference>
<comment type="catalytic activity">
    <reaction evidence="15">
        <text>chloride(in) = chloride(out)</text>
        <dbReference type="Rhea" id="RHEA:29823"/>
        <dbReference type="ChEBI" id="CHEBI:17996"/>
    </reaction>
</comment>
<comment type="subcellular location">
    <subcellularLocation>
        <location evidence="1">Cell membrane</location>
        <topology evidence="1">Multi-pass membrane protein</topology>
    </subcellularLocation>
</comment>
<dbReference type="OMA" id="NCTHNLA"/>
<name>A0A1L8H2J5_XENLA</name>
<dbReference type="OrthoDB" id="676979at2759"/>
<dbReference type="PANTHER" id="PTHR48051:SF58">
    <property type="entry name" value="VOLUME-REGULATED ANION CHANNEL SUBUNIT LRRC8E"/>
    <property type="match status" value="1"/>
</dbReference>
<dbReference type="Proteomes" id="UP000186698">
    <property type="component" value="Chromosome 3L"/>
</dbReference>
<evidence type="ECO:0000259" key="16">
    <source>
        <dbReference type="Pfam" id="PF12534"/>
    </source>
</evidence>
<dbReference type="Gene3D" id="3.80.10.10">
    <property type="entry name" value="Ribonuclease Inhibitor"/>
    <property type="match status" value="1"/>
</dbReference>
<dbReference type="Pfam" id="PF13306">
    <property type="entry name" value="LRR_5"/>
    <property type="match status" value="1"/>
</dbReference>
<dbReference type="Bgee" id="108711675">
    <property type="expression patterns" value="Expressed in zone of skin and 1 other cell type or tissue"/>
</dbReference>
<dbReference type="InterPro" id="IPR003591">
    <property type="entry name" value="Leu-rich_rpt_typical-subtyp"/>
</dbReference>
<dbReference type="SUPFAM" id="SSF52058">
    <property type="entry name" value="L domain-like"/>
    <property type="match status" value="1"/>
</dbReference>
<dbReference type="GO" id="GO:0005886">
    <property type="term" value="C:plasma membrane"/>
    <property type="evidence" value="ECO:0007669"/>
    <property type="project" value="UniProtKB-SubCell"/>
</dbReference>
<evidence type="ECO:0000256" key="6">
    <source>
        <dbReference type="ARBA" id="ARBA00022692"/>
    </source>
</evidence>
<dbReference type="Xenbase" id="XB-GENE-22064204">
    <property type="gene designation" value="lrrc8e.2.L"/>
</dbReference>
<evidence type="ECO:0000256" key="8">
    <source>
        <dbReference type="ARBA" id="ARBA00022989"/>
    </source>
</evidence>
<dbReference type="STRING" id="8355.A0A1L8H2J5"/>
<dbReference type="Pfam" id="PF12534">
    <property type="entry name" value="Pannexin_like"/>
    <property type="match status" value="1"/>
</dbReference>
<dbReference type="Pfam" id="PF13855">
    <property type="entry name" value="LRR_8"/>
    <property type="match status" value="1"/>
</dbReference>
<reference evidence="18" key="1">
    <citation type="submission" date="2025-08" db="UniProtKB">
        <authorList>
            <consortium name="RefSeq"/>
        </authorList>
    </citation>
    <scope>IDENTIFICATION</scope>
    <source>
        <strain evidence="18">J_2021</strain>
        <tissue evidence="18">Erythrocytes</tissue>
    </source>
</reference>
<evidence type="ECO:0000256" key="5">
    <source>
        <dbReference type="ARBA" id="ARBA00022614"/>
    </source>
</evidence>
<evidence type="ECO:0000256" key="12">
    <source>
        <dbReference type="ARBA" id="ARBA00023303"/>
    </source>
</evidence>
<evidence type="ECO:0000256" key="9">
    <source>
        <dbReference type="ARBA" id="ARBA00023065"/>
    </source>
</evidence>
<keyword evidence="6" id="KW-0812">Transmembrane</keyword>
<keyword evidence="12" id="KW-0407">Ion channel</keyword>
<keyword evidence="8" id="KW-1133">Transmembrane helix</keyword>
<evidence type="ECO:0000256" key="15">
    <source>
        <dbReference type="ARBA" id="ARBA00024167"/>
    </source>
</evidence>
<dbReference type="GeneID" id="108711675"/>
<dbReference type="PaxDb" id="8355-A0A1L8H2J5"/>
<keyword evidence="10" id="KW-0472">Membrane</keyword>
<dbReference type="CTD" id="108711675"/>
<evidence type="ECO:0000256" key="14">
    <source>
        <dbReference type="ARBA" id="ARBA00024158"/>
    </source>
</evidence>
<dbReference type="SMART" id="SM00369">
    <property type="entry name" value="LRR_TYP"/>
    <property type="match status" value="7"/>
</dbReference>
<keyword evidence="9" id="KW-0406">Ion transport</keyword>
<dbReference type="GO" id="GO:0034220">
    <property type="term" value="P:monoatomic ion transmembrane transport"/>
    <property type="evidence" value="ECO:0007669"/>
    <property type="project" value="UniProtKB-KW"/>
</dbReference>
<dbReference type="InterPro" id="IPR050216">
    <property type="entry name" value="LRR_domain-containing"/>
</dbReference>
<evidence type="ECO:0000313" key="18">
    <source>
        <dbReference type="RefSeq" id="XP_018109113.1"/>
    </source>
</evidence>
<evidence type="ECO:0000256" key="1">
    <source>
        <dbReference type="ARBA" id="ARBA00004651"/>
    </source>
</evidence>
<dbReference type="GO" id="GO:0005737">
    <property type="term" value="C:cytoplasm"/>
    <property type="evidence" value="ECO:0000318"/>
    <property type="project" value="GO_Central"/>
</dbReference>
<keyword evidence="7" id="KW-0677">Repeat</keyword>
<dbReference type="RefSeq" id="XP_018109113.1">
    <property type="nucleotide sequence ID" value="XM_018253624.2"/>
</dbReference>
<evidence type="ECO:0000256" key="2">
    <source>
        <dbReference type="ARBA" id="ARBA00010471"/>
    </source>
</evidence>
<comment type="catalytic activity">
    <reaction evidence="13">
        <text>iodide(out) = iodide(in)</text>
        <dbReference type="Rhea" id="RHEA:66324"/>
        <dbReference type="ChEBI" id="CHEBI:16382"/>
    </reaction>
</comment>
<evidence type="ECO:0000256" key="4">
    <source>
        <dbReference type="ARBA" id="ARBA00022475"/>
    </source>
</evidence>
<dbReference type="KEGG" id="xla:108711675"/>
<evidence type="ECO:0000256" key="11">
    <source>
        <dbReference type="ARBA" id="ARBA00023157"/>
    </source>
</evidence>
<dbReference type="PANTHER" id="PTHR48051">
    <property type="match status" value="1"/>
</dbReference>
<keyword evidence="5" id="KW-0433">Leucine-rich repeat</keyword>
<dbReference type="InterPro" id="IPR001611">
    <property type="entry name" value="Leu-rich_rpt"/>
</dbReference>
<gene>
    <name evidence="18 19" type="primary">lrrc8e.2.L</name>
</gene>
<evidence type="ECO:0000313" key="17">
    <source>
        <dbReference type="Proteomes" id="UP000186698"/>
    </source>
</evidence>
<sequence>MISVSEVVSLAEHQAHFKALKPWWDVLMDYLVVIMVMVSFFSATLLIITDKVVCMPISSMPHKSPSTGLHGVPMPSQSNSGHSGYLTHLDYQQYLYVSAVCYHNVVPWQSKYFPYLALVTTLSLLFSSHFWFKYPKTSSKIDHFLSILAKCFESPWTTRTLEETTDQQPNLVRQKSSCSRSMPYSPRTPLLGKSPFSPIHSLMPTIMNKKEEEEAKALFEKIRHFRSYIEDSDIVYRVYTGQTVIKMLKILVVLGYTFSLIGTFSFHHICKPGIQPLMGYTMFNCTHNLAFILEKLLLTYILLVSLYACLLAYALFWLCSHSLKVYSFEKVPDGAELGDIPDVKKDFAFLLHMVDHYDSLYSKRFSVFLSAISEGRLREMELNSEWTMEKLSEFLNKDSRGRWELQLAMLPAIPKAVYGLTEIEVLKLELIASARILGAVSRLNTLTELHLIHCSTKMDTEAYCYLQKKLKVLHIRFTDLEEIPPWIYNLKSLQELHLSGNLNSSNNKSIHLHSLKGLTHLRSLSLNSNVQHLPSAILDAAGQLSKLSIQNGGTALEGQGQLKRMRQLLEVELQDCQISKIPEVLSSLLGLRCIDLSSNLLNIVNEIGAFQRLRDLTILRLNNNAITCLPPSIQHLHNLEELSISHNRLESVPISLFSLVKLRNVDISHNNIKVIPLEVGQLSRLECLAVTGNQISSLPHELCRCTRLKSLKAGSNNLSSIPAIFQKLTLLSNLELAGNNLTSLPVDIVSCSLLRKGGLDVEEHLLKASPLEIKRKFL</sequence>
<organism evidence="17 18">
    <name type="scientific">Xenopus laevis</name>
    <name type="common">African clawed frog</name>
    <dbReference type="NCBI Taxonomy" id="8355"/>
    <lineage>
        <taxon>Eukaryota</taxon>
        <taxon>Metazoa</taxon>
        <taxon>Chordata</taxon>
        <taxon>Craniata</taxon>
        <taxon>Vertebrata</taxon>
        <taxon>Euteleostomi</taxon>
        <taxon>Amphibia</taxon>
        <taxon>Batrachia</taxon>
        <taxon>Anura</taxon>
        <taxon>Pipoidea</taxon>
        <taxon>Pipidae</taxon>
        <taxon>Xenopodinae</taxon>
        <taxon>Xenopus</taxon>
        <taxon>Xenopus</taxon>
    </lineage>
</organism>
<evidence type="ECO:0000256" key="7">
    <source>
        <dbReference type="ARBA" id="ARBA00022737"/>
    </source>
</evidence>
<evidence type="ECO:0000256" key="13">
    <source>
        <dbReference type="ARBA" id="ARBA00024145"/>
    </source>
</evidence>
<feature type="domain" description="LRRC8 pannexin-like TM region" evidence="16">
    <location>
        <begin position="1"/>
        <end position="315"/>
    </location>
</feature>
<keyword evidence="3" id="KW-0813">Transport</keyword>
<evidence type="ECO:0000256" key="10">
    <source>
        <dbReference type="ARBA" id="ARBA00023136"/>
    </source>
</evidence>
<evidence type="ECO:0000256" key="3">
    <source>
        <dbReference type="ARBA" id="ARBA00022448"/>
    </source>
</evidence>
<dbReference type="AGR" id="Xenbase:XB-GENE-22064204"/>
<dbReference type="InterPro" id="IPR032675">
    <property type="entry name" value="LRR_dom_sf"/>
</dbReference>
<evidence type="ECO:0000313" key="19">
    <source>
        <dbReference type="Xenbase" id="XB-GENE-22064204"/>
    </source>
</evidence>